<feature type="transmembrane region" description="Helical" evidence="1">
    <location>
        <begin position="41"/>
        <end position="64"/>
    </location>
</feature>
<feature type="transmembrane region" description="Helical" evidence="1">
    <location>
        <begin position="95"/>
        <end position="113"/>
    </location>
</feature>
<feature type="transmembrane region" description="Helical" evidence="1">
    <location>
        <begin position="143"/>
        <end position="160"/>
    </location>
</feature>
<dbReference type="Proteomes" id="UP001310386">
    <property type="component" value="Unassembled WGS sequence"/>
</dbReference>
<feature type="transmembrane region" description="Helical" evidence="1">
    <location>
        <begin position="317"/>
        <end position="338"/>
    </location>
</feature>
<dbReference type="Pfam" id="PF03594">
    <property type="entry name" value="BenE"/>
    <property type="match status" value="1"/>
</dbReference>
<comment type="caution">
    <text evidence="2">The sequence shown here is derived from an EMBL/GenBank/DDBJ whole genome shotgun (WGS) entry which is preliminary data.</text>
</comment>
<keyword evidence="1" id="KW-0812">Transmembrane</keyword>
<sequence length="391" mass="41041">MNTLNKHQYLFNGIVSALLACTGGAVLIIEAAHSAGFSRTALVSWLFAVFFLGGLVSIAMPLIFKLPIAGAHSITAAAFLGTAAAHFTLPELAGSYVMAGLLIALVGMTGIFAKFMKLLPKPIVAAMLTGLVAQYVIKIVPALQAYPLAGTLSILGFLLTSRYFKKIPPIVSVLVLGIFGLWASQPAWQIPELHVVLPQLVIPAFSVHGFISIAVPVALLILSNDIAVAMAALQQNGYKAPMMSSLFISGIGTSLAAFFGGHAVAVGGMMTALCSSEDVGPKDKRFRAAMVSGILVTLFGLFAWAVIDLITLLPRPFISLIAGFSLLQVLIANAHFAFSAHSYRYSVVAAFIVSISNVSFAGISSPVWSLLVGSSIAWMLGERKAEMSGSG</sequence>
<dbReference type="EMBL" id="JAYJLD010000004">
    <property type="protein sequence ID" value="MEB3100891.1"/>
    <property type="molecule type" value="Genomic_DNA"/>
</dbReference>
<dbReference type="PANTHER" id="PTHR30199:SF0">
    <property type="entry name" value="INNER MEMBRANE PROTEIN YDCO"/>
    <property type="match status" value="1"/>
</dbReference>
<name>A0ABU5ZGV0_9BACL</name>
<dbReference type="RefSeq" id="WP_371753005.1">
    <property type="nucleotide sequence ID" value="NZ_JAYJLD010000004.1"/>
</dbReference>
<feature type="transmembrane region" description="Helical" evidence="1">
    <location>
        <begin position="243"/>
        <end position="266"/>
    </location>
</feature>
<protein>
    <submittedName>
        <fullName evidence="2">Benzoate/H(+) symporter BenE family transporter</fullName>
    </submittedName>
</protein>
<accession>A0ABU5ZGV0</accession>
<evidence type="ECO:0000313" key="2">
    <source>
        <dbReference type="EMBL" id="MEB3100891.1"/>
    </source>
</evidence>
<feature type="transmembrane region" description="Helical" evidence="1">
    <location>
        <begin position="167"/>
        <end position="188"/>
    </location>
</feature>
<organism evidence="2 3">
    <name type="scientific">Ferviditalea candida</name>
    <dbReference type="NCBI Taxonomy" id="3108399"/>
    <lineage>
        <taxon>Bacteria</taxon>
        <taxon>Bacillati</taxon>
        <taxon>Bacillota</taxon>
        <taxon>Bacilli</taxon>
        <taxon>Bacillales</taxon>
        <taxon>Paenibacillaceae</taxon>
        <taxon>Ferviditalea</taxon>
    </lineage>
</organism>
<dbReference type="PROSITE" id="PS51257">
    <property type="entry name" value="PROKAR_LIPOPROTEIN"/>
    <property type="match status" value="1"/>
</dbReference>
<feature type="transmembrane region" description="Helical" evidence="1">
    <location>
        <begin position="358"/>
        <end position="380"/>
    </location>
</feature>
<reference evidence="2" key="1">
    <citation type="submission" date="2023-12" db="EMBL/GenBank/DDBJ databases">
        <title>Fervidustalea candida gen. nov., sp. nov., a novel member of the family Paenibacillaceae isolated from a geothermal area.</title>
        <authorList>
            <person name="Li W.-J."/>
            <person name="Jiao J.-Y."/>
            <person name="Chen Y."/>
        </authorList>
    </citation>
    <scope>NUCLEOTIDE SEQUENCE</scope>
    <source>
        <strain evidence="2">SYSU GA230002</strain>
    </source>
</reference>
<proteinExistence type="predicted"/>
<dbReference type="InterPro" id="IPR004711">
    <property type="entry name" value="Benzoate_Transporter"/>
</dbReference>
<keyword evidence="3" id="KW-1185">Reference proteome</keyword>
<feature type="transmembrane region" description="Helical" evidence="1">
    <location>
        <begin position="200"/>
        <end position="222"/>
    </location>
</feature>
<feature type="transmembrane region" description="Helical" evidence="1">
    <location>
        <begin position="71"/>
        <end position="89"/>
    </location>
</feature>
<keyword evidence="1" id="KW-1133">Transmembrane helix</keyword>
<feature type="transmembrane region" description="Helical" evidence="1">
    <location>
        <begin position="9"/>
        <end position="29"/>
    </location>
</feature>
<gene>
    <name evidence="2" type="ORF">VF724_04370</name>
</gene>
<evidence type="ECO:0000313" key="3">
    <source>
        <dbReference type="Proteomes" id="UP001310386"/>
    </source>
</evidence>
<dbReference type="PANTHER" id="PTHR30199">
    <property type="entry name" value="MFS FAMILY TRANSPORTER, PREDICTED SUBSTRATE BENZOATE"/>
    <property type="match status" value="1"/>
</dbReference>
<keyword evidence="1" id="KW-0472">Membrane</keyword>
<feature type="transmembrane region" description="Helical" evidence="1">
    <location>
        <begin position="286"/>
        <end position="310"/>
    </location>
</feature>
<evidence type="ECO:0000256" key="1">
    <source>
        <dbReference type="SAM" id="Phobius"/>
    </source>
</evidence>